<gene>
    <name evidence="1" type="ORF">ABIV_0840</name>
    <name evidence="2" type="ORF">CRV05_00980</name>
</gene>
<proteinExistence type="predicted"/>
<accession>A0AAX2ABF4</accession>
<reference evidence="1 3" key="2">
    <citation type="submission" date="2018-07" db="EMBL/GenBank/DDBJ databases">
        <title>Complete genome of the Arcobacter bivalviorum type strain LMG 26154.</title>
        <authorList>
            <person name="Miller W.G."/>
            <person name="Yee E."/>
            <person name="Bono J.L."/>
        </authorList>
    </citation>
    <scope>NUCLEOTIDE SEQUENCE [LARGE SCALE GENOMIC DNA]</scope>
    <source>
        <strain evidence="1 3">LMG 26154</strain>
    </source>
</reference>
<dbReference type="InterPro" id="IPR019647">
    <property type="entry name" value="PhoP_reg_network_YrbL"/>
</dbReference>
<dbReference type="Pfam" id="PF10707">
    <property type="entry name" value="YrbL-PhoP_reg"/>
    <property type="match status" value="1"/>
</dbReference>
<dbReference type="RefSeq" id="WP_114838708.1">
    <property type="nucleotide sequence ID" value="NZ_CP031217.1"/>
</dbReference>
<keyword evidence="4" id="KW-1185">Reference proteome</keyword>
<evidence type="ECO:0000313" key="2">
    <source>
        <dbReference type="EMBL" id="RXK10972.1"/>
    </source>
</evidence>
<evidence type="ECO:0000313" key="1">
    <source>
        <dbReference type="EMBL" id="AXH11849.1"/>
    </source>
</evidence>
<sequence length="197" mass="23263">MIDLNSIEPIGKGTNRSCFVHPMDSNKCIKITHSNDYSETIKEIKYYKFLQKREISWDFLAKYYGSVATSLGKGEVFDLVRDYDGNVSKTLSFYLQKDEKTKTLITPIKLLEDLKQYTLKENIVVKDLNTKNMLYQKINENEARLILIDGVVNNDFLPFSKYIPLFTQKKIKRLWKRFEESLPHKYSFNKYFLSLLK</sequence>
<dbReference type="Proteomes" id="UP000253850">
    <property type="component" value="Chromosome"/>
</dbReference>
<name>A0AAX2ABF4_9BACT</name>
<organism evidence="2 4">
    <name type="scientific">Halarcobacter bivalviorum</name>
    <dbReference type="NCBI Taxonomy" id="663364"/>
    <lineage>
        <taxon>Bacteria</taxon>
        <taxon>Pseudomonadati</taxon>
        <taxon>Campylobacterota</taxon>
        <taxon>Epsilonproteobacteria</taxon>
        <taxon>Campylobacterales</taxon>
        <taxon>Arcobacteraceae</taxon>
        <taxon>Halarcobacter</taxon>
    </lineage>
</organism>
<dbReference type="Proteomes" id="UP000289193">
    <property type="component" value="Unassembled WGS sequence"/>
</dbReference>
<dbReference type="EMBL" id="PDKM01000001">
    <property type="protein sequence ID" value="RXK10972.1"/>
    <property type="molecule type" value="Genomic_DNA"/>
</dbReference>
<evidence type="ECO:0000313" key="3">
    <source>
        <dbReference type="Proteomes" id="UP000253850"/>
    </source>
</evidence>
<evidence type="ECO:0000313" key="4">
    <source>
        <dbReference type="Proteomes" id="UP000289193"/>
    </source>
</evidence>
<protein>
    <submittedName>
        <fullName evidence="1">YrbL family protein</fullName>
    </submittedName>
</protein>
<dbReference type="EMBL" id="CP031217">
    <property type="protein sequence ID" value="AXH11849.1"/>
    <property type="molecule type" value="Genomic_DNA"/>
</dbReference>
<reference evidence="2 4" key="1">
    <citation type="submission" date="2017-10" db="EMBL/GenBank/DDBJ databases">
        <title>Genomics of the genus Arcobacter.</title>
        <authorList>
            <person name="Perez-Cataluna A."/>
            <person name="Figueras M.J."/>
        </authorList>
    </citation>
    <scope>NUCLEOTIDE SEQUENCE [LARGE SCALE GENOMIC DNA]</scope>
    <source>
        <strain evidence="2 4">CECT 7835</strain>
    </source>
</reference>
<dbReference type="KEGG" id="hbv:ABIV_0840"/>
<dbReference type="AlphaFoldDB" id="A0AAX2ABF4"/>